<dbReference type="AlphaFoldDB" id="U6FTE7"/>
<protein>
    <submittedName>
        <fullName evidence="3">Expressed conserved protein</fullName>
    </submittedName>
</protein>
<dbReference type="WBParaSite" id="EgrG_002068200">
    <property type="protein sequence ID" value="EgrG_002068200"/>
    <property type="gene ID" value="EgrG_002068200"/>
</dbReference>
<evidence type="ECO:0000313" key="2">
    <source>
        <dbReference type="Proteomes" id="UP000492820"/>
    </source>
</evidence>
<name>U6FTE7_ECHGR</name>
<reference evidence="3" key="2">
    <citation type="submission" date="2020-10" db="UniProtKB">
        <authorList>
            <consortium name="WormBaseParasite"/>
        </authorList>
    </citation>
    <scope>IDENTIFICATION</scope>
</reference>
<evidence type="ECO:0000313" key="3">
    <source>
        <dbReference type="WBParaSite" id="EgrG_002068200"/>
    </source>
</evidence>
<dbReference type="EMBL" id="CBLN010004054">
    <property type="protein sequence ID" value="CDI70201.1"/>
    <property type="molecule type" value="Genomic_DNA"/>
</dbReference>
<organism evidence="1">
    <name type="scientific">Echinococcus granulosus</name>
    <name type="common">Hydatid tapeworm</name>
    <dbReference type="NCBI Taxonomy" id="6210"/>
    <lineage>
        <taxon>Eukaryota</taxon>
        <taxon>Metazoa</taxon>
        <taxon>Spiralia</taxon>
        <taxon>Lophotrochozoa</taxon>
        <taxon>Platyhelminthes</taxon>
        <taxon>Cestoda</taxon>
        <taxon>Eucestoda</taxon>
        <taxon>Cyclophyllidea</taxon>
        <taxon>Taeniidae</taxon>
        <taxon>Echinococcus</taxon>
        <taxon>Echinococcus granulosus group</taxon>
    </lineage>
</organism>
<sequence length="149" mass="17227">MGLASKLRKLKFLFSKSRCTKESACDAKSKEVNLNNMIAFDAILPLKPVAFEKKWRGVMNSYHKQGGEEVYDFYDDEIVAGLLKFCGTCGLTEIDESGWMEEKGCYTYEYHPLSRAERRRKRVELENYIMEEVLETELLIKSYVKGEIG</sequence>
<dbReference type="Proteomes" id="UP000492820">
    <property type="component" value="Unassembled WGS sequence"/>
</dbReference>
<reference evidence="1 2" key="1">
    <citation type="journal article" date="2013" name="Nature">
        <title>The genomes of four tapeworm species reveal adaptations to parasitism.</title>
        <authorList>
            <person name="Tsai I.J."/>
            <person name="Zarowiecki M."/>
            <person name="Holroyd N."/>
            <person name="Garciarrubio A."/>
            <person name="Sanchez-Flores A."/>
            <person name="Brooks K.L."/>
            <person name="Tracey A."/>
            <person name="Bobes R.J."/>
            <person name="Fragoso G."/>
            <person name="Sciutto E."/>
            <person name="Aslett M."/>
            <person name="Beasley H."/>
            <person name="Bennett H.M."/>
            <person name="Cai J."/>
            <person name="Camicia F."/>
            <person name="Clark R."/>
            <person name="Cucher M."/>
            <person name="De Silva N."/>
            <person name="Day T.A."/>
            <person name="Deplazes P."/>
            <person name="Estrada K."/>
            <person name="Fernandez C."/>
            <person name="Holland P.W."/>
            <person name="Hou J."/>
            <person name="Hu S."/>
            <person name="Huckvale T."/>
            <person name="Hung S.S."/>
            <person name="Kamenetzky L."/>
            <person name="Keane J.A."/>
            <person name="Kiss F."/>
            <person name="Koziol U."/>
            <person name="Lambert O."/>
            <person name="Liu K."/>
            <person name="Luo X."/>
            <person name="Luo Y."/>
            <person name="Macchiaroli N."/>
            <person name="Nichol S."/>
            <person name="Paps J."/>
            <person name="Parkinson J."/>
            <person name="Pouchkina-Stantcheva N."/>
            <person name="Riddiford N."/>
            <person name="Rosenzvit M."/>
            <person name="Salinas G."/>
            <person name="Wasmuth J.D."/>
            <person name="Zamanian M."/>
            <person name="Zheng Y."/>
            <person name="Cai X."/>
            <person name="Soberon X."/>
            <person name="Olson P.D."/>
            <person name="Laclette J.P."/>
            <person name="Brehm K."/>
            <person name="Berriman M."/>
            <person name="Garciarrubio A."/>
            <person name="Bobes R.J."/>
            <person name="Fragoso G."/>
            <person name="Sanchez-Flores A."/>
            <person name="Estrada K."/>
            <person name="Cevallos M.A."/>
            <person name="Morett E."/>
            <person name="Gonzalez V."/>
            <person name="Portillo T."/>
            <person name="Ochoa-Leyva A."/>
            <person name="Jose M.V."/>
            <person name="Sciutto E."/>
            <person name="Landa A."/>
            <person name="Jimenez L."/>
            <person name="Valdes V."/>
            <person name="Carrero J.C."/>
            <person name="Larralde C."/>
            <person name="Morales-Montor J."/>
            <person name="Limon-Lason J."/>
            <person name="Soberon X."/>
            <person name="Laclette J.P."/>
        </authorList>
    </citation>
    <scope>NUCLEOTIDE SEQUENCE [LARGE SCALE GENOMIC DNA]</scope>
</reference>
<evidence type="ECO:0000313" key="1">
    <source>
        <dbReference type="EMBL" id="CDI70201.1"/>
    </source>
</evidence>
<proteinExistence type="predicted"/>
<gene>
    <name evidence="1" type="ORF">EgrG_002068200</name>
</gene>
<dbReference type="OrthoDB" id="10455825at2759"/>
<accession>U6FTE7</accession>